<sequence length="119" mass="13479">MTLDKLHKISEDGLTDGLKQLGFDMAGDNLRTLFPHHLGHYVGLDVHDSPGQSRKAPLKTGQCITIEPGIYVPNEERWPKHFRGLGIRIEDSVCIQEESPFIFTTEAVKEVVDIEELRR</sequence>
<gene>
    <name evidence="1" type="ORF">LTS18_009582</name>
</gene>
<name>A0ACC3D0V4_9PEZI</name>
<proteinExistence type="predicted"/>
<comment type="caution">
    <text evidence="1">The sequence shown here is derived from an EMBL/GenBank/DDBJ whole genome shotgun (WGS) entry which is preliminary data.</text>
</comment>
<protein>
    <submittedName>
        <fullName evidence="1">Uncharacterized protein</fullName>
    </submittedName>
</protein>
<accession>A0ACC3D0V4</accession>
<reference evidence="1" key="1">
    <citation type="submission" date="2024-09" db="EMBL/GenBank/DDBJ databases">
        <title>Black Yeasts Isolated from many extreme environments.</title>
        <authorList>
            <person name="Coleine C."/>
            <person name="Stajich J.E."/>
            <person name="Selbmann L."/>
        </authorList>
    </citation>
    <scope>NUCLEOTIDE SEQUENCE</scope>
    <source>
        <strain evidence="1">CCFEE 5737</strain>
    </source>
</reference>
<evidence type="ECO:0000313" key="1">
    <source>
        <dbReference type="EMBL" id="KAK3059993.1"/>
    </source>
</evidence>
<evidence type="ECO:0000313" key="2">
    <source>
        <dbReference type="Proteomes" id="UP001186974"/>
    </source>
</evidence>
<dbReference type="EMBL" id="JAWDJW010008941">
    <property type="protein sequence ID" value="KAK3059993.1"/>
    <property type="molecule type" value="Genomic_DNA"/>
</dbReference>
<dbReference type="Proteomes" id="UP001186974">
    <property type="component" value="Unassembled WGS sequence"/>
</dbReference>
<organism evidence="1 2">
    <name type="scientific">Coniosporium uncinatum</name>
    <dbReference type="NCBI Taxonomy" id="93489"/>
    <lineage>
        <taxon>Eukaryota</taxon>
        <taxon>Fungi</taxon>
        <taxon>Dikarya</taxon>
        <taxon>Ascomycota</taxon>
        <taxon>Pezizomycotina</taxon>
        <taxon>Dothideomycetes</taxon>
        <taxon>Dothideomycetes incertae sedis</taxon>
        <taxon>Coniosporium</taxon>
    </lineage>
</organism>
<keyword evidence="2" id="KW-1185">Reference proteome</keyword>